<keyword evidence="1" id="KW-0812">Transmembrane</keyword>
<sequence>MHPLVLHFPIAFIVLLAIFSFFKKQIEAETYKNINRFLIVFTAFTTVIATIMGLFLSMEGDTTDLMTLHKWFGVGICFLVYVLTFVKKEKVFNALLYVGVIGVVFVGHYGAGLTHGTNFITEPLVKTKVVKLNEETPIFQGFVKPVLDSKCLSCHNSEKRKGELDMSSFEGMMHGGKGGKLWIAGNPEKSALLKRVHLPEDNKKHMPPQGKKQLTKGEIQLINAWIKQGADNKIALAQLPEEDGLKQITSKLLASKNKSIEPVFAFNFAKTEIIDGLQNPFRSVIQKSPASPAIEVVINGRETYRPEFLTDLSSIKEQIVSLNLSFLPVDKSSIDFISSLSNLNNLLLNFTDVTTNDLSGLKTCVNLKTLSLSGTKVDVEIKDLLKQLPKLETLYLWNTEINNEAIDGLKLEFPNVHFETGFKSDGKALKLTPPVLLSEKTIISKGDFIELGHKMPGVEIRYTTDGTVPTKSSKLFKTPIQVDLKNKKPFKAIAYKKGWLASNVKTIKFIDKGYTPKQFEVTYEGENNEFIGVASRILIDHNKAGNGTANSTPSWAAFNFNNPLNALAYFGENPPTIKHIIFNYGVHKWSKTEPLATLEVWAGQDKNNLTLLKQIKKTPRKLKGDKKNQDIEDKRPRRLKIEVPKNKIFKYYKIIATPHKKSRIYVDQLYFY</sequence>
<dbReference type="EMBL" id="BAABCA010000002">
    <property type="protein sequence ID" value="GAA4233498.1"/>
    <property type="molecule type" value="Genomic_DNA"/>
</dbReference>
<dbReference type="PANTHER" id="PTHR35889:SF3">
    <property type="entry name" value="F-BOX DOMAIN-CONTAINING PROTEIN"/>
    <property type="match status" value="1"/>
</dbReference>
<dbReference type="Proteomes" id="UP001501496">
    <property type="component" value="Unassembled WGS sequence"/>
</dbReference>
<accession>A0ABP8C5B0</accession>
<dbReference type="InterPro" id="IPR011429">
    <property type="entry name" value="Cyt_c_Planctomycete-type"/>
</dbReference>
<dbReference type="InterPro" id="IPR026876">
    <property type="entry name" value="Fn3_assoc_repeat"/>
</dbReference>
<dbReference type="Pfam" id="PF13287">
    <property type="entry name" value="Fn3_assoc"/>
    <property type="match status" value="1"/>
</dbReference>
<comment type="caution">
    <text evidence="3">The sequence shown here is derived from an EMBL/GenBank/DDBJ whole genome shotgun (WGS) entry which is preliminary data.</text>
</comment>
<keyword evidence="1" id="KW-1133">Transmembrane helix</keyword>
<evidence type="ECO:0000313" key="3">
    <source>
        <dbReference type="EMBL" id="GAA4233498.1"/>
    </source>
</evidence>
<keyword evidence="4" id="KW-1185">Reference proteome</keyword>
<protein>
    <submittedName>
        <fullName evidence="3">Chitobiase/beta-hexosaminidase C-terminal domain-containing protein</fullName>
    </submittedName>
</protein>
<evidence type="ECO:0000313" key="4">
    <source>
        <dbReference type="Proteomes" id="UP001501496"/>
    </source>
</evidence>
<feature type="transmembrane region" description="Helical" evidence="1">
    <location>
        <begin position="34"/>
        <end position="56"/>
    </location>
</feature>
<feature type="transmembrane region" description="Helical" evidence="1">
    <location>
        <begin position="6"/>
        <end position="22"/>
    </location>
</feature>
<feature type="transmembrane region" description="Helical" evidence="1">
    <location>
        <begin position="68"/>
        <end position="86"/>
    </location>
</feature>
<dbReference type="Pfam" id="PF07635">
    <property type="entry name" value="PSCyt1"/>
    <property type="match status" value="1"/>
</dbReference>
<gene>
    <name evidence="3" type="ORF">GCM10022291_10620</name>
</gene>
<dbReference type="Gene3D" id="3.80.10.10">
    <property type="entry name" value="Ribonuclease Inhibitor"/>
    <property type="match status" value="1"/>
</dbReference>
<name>A0ABP8C5B0_9FLAO</name>
<dbReference type="SUPFAM" id="SSF52047">
    <property type="entry name" value="RNI-like"/>
    <property type="match status" value="1"/>
</dbReference>
<dbReference type="InterPro" id="IPR032675">
    <property type="entry name" value="LRR_dom_sf"/>
</dbReference>
<reference evidence="4" key="1">
    <citation type="journal article" date="2019" name="Int. J. Syst. Evol. Microbiol.">
        <title>The Global Catalogue of Microorganisms (GCM) 10K type strain sequencing project: providing services to taxonomists for standard genome sequencing and annotation.</title>
        <authorList>
            <consortium name="The Broad Institute Genomics Platform"/>
            <consortium name="The Broad Institute Genome Sequencing Center for Infectious Disease"/>
            <person name="Wu L."/>
            <person name="Ma J."/>
        </authorList>
    </citation>
    <scope>NUCLEOTIDE SEQUENCE [LARGE SCALE GENOMIC DNA]</scope>
    <source>
        <strain evidence="4">JCM 17630</strain>
    </source>
</reference>
<evidence type="ECO:0000256" key="1">
    <source>
        <dbReference type="SAM" id="Phobius"/>
    </source>
</evidence>
<organism evidence="3 4">
    <name type="scientific">Postechiella marina</name>
    <dbReference type="NCBI Taxonomy" id="943941"/>
    <lineage>
        <taxon>Bacteria</taxon>
        <taxon>Pseudomonadati</taxon>
        <taxon>Bacteroidota</taxon>
        <taxon>Flavobacteriia</taxon>
        <taxon>Flavobacteriales</taxon>
        <taxon>Flavobacteriaceae</taxon>
        <taxon>Postechiella</taxon>
    </lineage>
</organism>
<keyword evidence="1" id="KW-0472">Membrane</keyword>
<proteinExistence type="predicted"/>
<feature type="domain" description="Cytochrome C Planctomycete-type" evidence="2">
    <location>
        <begin position="151"/>
        <end position="210"/>
    </location>
</feature>
<feature type="transmembrane region" description="Helical" evidence="1">
    <location>
        <begin position="91"/>
        <end position="111"/>
    </location>
</feature>
<dbReference type="PANTHER" id="PTHR35889">
    <property type="entry name" value="CYCLOINULO-OLIGOSACCHARIDE FRUCTANOTRANSFERASE-RELATED"/>
    <property type="match status" value="1"/>
</dbReference>
<evidence type="ECO:0000259" key="2">
    <source>
        <dbReference type="Pfam" id="PF07635"/>
    </source>
</evidence>